<feature type="transmembrane region" description="Helical" evidence="9">
    <location>
        <begin position="278"/>
        <end position="302"/>
    </location>
</feature>
<evidence type="ECO:0000259" key="10">
    <source>
        <dbReference type="PROSITE" id="PS51105"/>
    </source>
</evidence>
<feature type="transmembrane region" description="Helical" evidence="9">
    <location>
        <begin position="363"/>
        <end position="383"/>
    </location>
</feature>
<dbReference type="PROSITE" id="PS51105">
    <property type="entry name" value="PTS_EIIC_TYPE_3"/>
    <property type="match status" value="1"/>
</dbReference>
<keyword evidence="4 8" id="KW-0762">Sugar transport</keyword>
<feature type="transmembrane region" description="Helical" evidence="9">
    <location>
        <begin position="339"/>
        <end position="358"/>
    </location>
</feature>
<protein>
    <recommendedName>
        <fullName evidence="8">Permease IIC component</fullName>
    </recommendedName>
</protein>
<evidence type="ECO:0000313" key="11">
    <source>
        <dbReference type="EMBL" id="ORI98237.1"/>
    </source>
</evidence>
<evidence type="ECO:0000256" key="5">
    <source>
        <dbReference type="ARBA" id="ARBA00022692"/>
    </source>
</evidence>
<keyword evidence="6 9" id="KW-1133">Transmembrane helix</keyword>
<feature type="transmembrane region" description="Helical" evidence="9">
    <location>
        <begin position="178"/>
        <end position="201"/>
    </location>
</feature>
<feature type="transmembrane region" description="Helical" evidence="9">
    <location>
        <begin position="314"/>
        <end position="333"/>
    </location>
</feature>
<dbReference type="PANTHER" id="PTHR33989">
    <property type="match status" value="1"/>
</dbReference>
<feature type="transmembrane region" description="Helical" evidence="9">
    <location>
        <begin position="133"/>
        <end position="158"/>
    </location>
</feature>
<gene>
    <name evidence="11" type="ORF">BMR96_02955</name>
</gene>
<comment type="subcellular location">
    <subcellularLocation>
        <location evidence="1">Cell membrane</location>
        <topology evidence="1">Multi-pass membrane protein</topology>
    </subcellularLocation>
</comment>
<proteinExistence type="predicted"/>
<dbReference type="eggNOG" id="COG1455">
    <property type="taxonomic scope" value="Bacteria"/>
</dbReference>
<dbReference type="PIRSF" id="PIRSF006351">
    <property type="entry name" value="PTS_EIIC-Cellobiose"/>
    <property type="match status" value="1"/>
</dbReference>
<dbReference type="GO" id="GO:0008982">
    <property type="term" value="F:protein-N(PI)-phosphohistidine-sugar phosphotransferase activity"/>
    <property type="evidence" value="ECO:0007669"/>
    <property type="project" value="UniProtKB-UniRule"/>
</dbReference>
<dbReference type="NCBIfam" id="TIGR00410">
    <property type="entry name" value="lacE"/>
    <property type="match status" value="1"/>
</dbReference>
<dbReference type="InterPro" id="IPR003352">
    <property type="entry name" value="PTS_EIIC"/>
</dbReference>
<evidence type="ECO:0000256" key="6">
    <source>
        <dbReference type="ARBA" id="ARBA00022989"/>
    </source>
</evidence>
<name>A0A1X0VES3_LEUPS</name>
<dbReference type="AlphaFoldDB" id="A0A1X0VES3"/>
<dbReference type="Proteomes" id="UP000192288">
    <property type="component" value="Unassembled WGS sequence"/>
</dbReference>
<dbReference type="GO" id="GO:0009401">
    <property type="term" value="P:phosphoenolpyruvate-dependent sugar phosphotransferase system"/>
    <property type="evidence" value="ECO:0007669"/>
    <property type="project" value="InterPro"/>
</dbReference>
<feature type="domain" description="PTS EIIC type-3" evidence="10">
    <location>
        <begin position="11"/>
        <end position="408"/>
    </location>
</feature>
<evidence type="ECO:0000313" key="12">
    <source>
        <dbReference type="Proteomes" id="UP000192288"/>
    </source>
</evidence>
<keyword evidence="3 8" id="KW-1003">Cell membrane</keyword>
<feature type="transmembrane region" description="Helical" evidence="9">
    <location>
        <begin position="31"/>
        <end position="54"/>
    </location>
</feature>
<dbReference type="GO" id="GO:1901264">
    <property type="term" value="P:carbohydrate derivative transport"/>
    <property type="evidence" value="ECO:0007669"/>
    <property type="project" value="TreeGrafter"/>
</dbReference>
<keyword evidence="2 8" id="KW-0813">Transport</keyword>
<comment type="caution">
    <text evidence="11">The sequence shown here is derived from an EMBL/GenBank/DDBJ whole genome shotgun (WGS) entry which is preliminary data.</text>
</comment>
<dbReference type="EMBL" id="MPLS01000007">
    <property type="protein sequence ID" value="ORI98237.1"/>
    <property type="molecule type" value="Genomic_DNA"/>
</dbReference>
<dbReference type="STRING" id="33968.BMS77_06500"/>
<evidence type="ECO:0000256" key="1">
    <source>
        <dbReference type="ARBA" id="ARBA00004651"/>
    </source>
</evidence>
<evidence type="ECO:0000256" key="9">
    <source>
        <dbReference type="SAM" id="Phobius"/>
    </source>
</evidence>
<evidence type="ECO:0000256" key="4">
    <source>
        <dbReference type="ARBA" id="ARBA00022597"/>
    </source>
</evidence>
<feature type="transmembrane region" description="Helical" evidence="9">
    <location>
        <begin position="389"/>
        <end position="409"/>
    </location>
</feature>
<accession>A0A1X0VES3</accession>
<feature type="transmembrane region" description="Helical" evidence="9">
    <location>
        <begin position="66"/>
        <end position="91"/>
    </location>
</feature>
<evidence type="ECO:0000256" key="7">
    <source>
        <dbReference type="ARBA" id="ARBA00023136"/>
    </source>
</evidence>
<comment type="function">
    <text evidence="8">The phosphoenolpyruvate-dependent sugar phosphotransferase system (PTS), a major carbohydrate active -transport system, catalyzes the phosphorylation of incoming sugar substrates concomitant with their translocation across the cell membrane.</text>
</comment>
<dbReference type="PANTHER" id="PTHR33989:SF4">
    <property type="entry name" value="PTS SYSTEM N,N'-DIACETYLCHITOBIOSE-SPECIFIC EIIC COMPONENT"/>
    <property type="match status" value="1"/>
</dbReference>
<evidence type="ECO:0000256" key="3">
    <source>
        <dbReference type="ARBA" id="ARBA00022475"/>
    </source>
</evidence>
<dbReference type="InterPro" id="IPR004796">
    <property type="entry name" value="PTS_IIC_cello"/>
</dbReference>
<keyword evidence="7 8" id="KW-0472">Membrane</keyword>
<dbReference type="Pfam" id="PF02378">
    <property type="entry name" value="PTS_EIIC"/>
    <property type="match status" value="1"/>
</dbReference>
<evidence type="ECO:0000256" key="2">
    <source>
        <dbReference type="ARBA" id="ARBA00022448"/>
    </source>
</evidence>
<feature type="transmembrane region" description="Helical" evidence="9">
    <location>
        <begin position="222"/>
        <end position="242"/>
    </location>
</feature>
<sequence length="429" mass="46802">MKFNKEKVTGLFDNMSPTLDKIGKNKYLQTIMGAMMALLPPIILGSLTTLLSIYTKDLNYKPLSNILNGIGTITIGAMALYLSFLMAKYLVQNFMSDQDDGTAAGIISLMSFLIMTPLGSYTSNRVAVTAIPVTWLSSQGVFSAMVIGLIVGRLYIYIVKHGWTIKMPAGVPPMVSQSFAALIPGIFIGIIFGLASFLFAISSFGSFHQMIFSIIQEPLRGIGGNIWAMILVSLLMQIMWFFGIHGTNVLLPLVTPIWLSMDVENLNAVAKGVTPPNIIGLGFFNIITWGGLALGLVILMLFGKSKRYKELGKIAVVPALFGITEPVIFGTPLVLNFNLAIPFIFNNAIALGISYVLIKLGIVARFIGSQAIFGLPLGFHAGIEGHASIIILQLFLQLVLSTILWYPWFKHLDNQTYKAEMEGVNHVAN</sequence>
<dbReference type="GO" id="GO:0005886">
    <property type="term" value="C:plasma membrane"/>
    <property type="evidence" value="ECO:0007669"/>
    <property type="project" value="UniProtKB-SubCell"/>
</dbReference>
<dbReference type="InterPro" id="IPR004501">
    <property type="entry name" value="PTS_EIIC_3"/>
</dbReference>
<evidence type="ECO:0000256" key="8">
    <source>
        <dbReference type="PIRNR" id="PIRNR006351"/>
    </source>
</evidence>
<feature type="transmembrane region" description="Helical" evidence="9">
    <location>
        <begin position="103"/>
        <end position="121"/>
    </location>
</feature>
<keyword evidence="5 9" id="KW-0812">Transmembrane</keyword>
<organism evidence="11 12">
    <name type="scientific">Leuconostoc pseudomesenteroides</name>
    <dbReference type="NCBI Taxonomy" id="33968"/>
    <lineage>
        <taxon>Bacteria</taxon>
        <taxon>Bacillati</taxon>
        <taxon>Bacillota</taxon>
        <taxon>Bacilli</taxon>
        <taxon>Lactobacillales</taxon>
        <taxon>Lactobacillaceae</taxon>
        <taxon>Leuconostoc</taxon>
    </lineage>
</organism>
<reference evidence="11 12" key="1">
    <citation type="journal article" date="2017" name="Front. Microbiol.">
        <title>Genomic Characterization of Dairy Associated Leuconostoc Species and Diversity of Leuconostocs in Undefined Mixed Mesophilic Starter Cultures.</title>
        <authorList>
            <person name="Frantzen C.A."/>
            <person name="Kot W."/>
            <person name="Pedersen T.B."/>
            <person name="Ardo Y.M."/>
            <person name="Broadbent J.R."/>
            <person name="Neve H."/>
            <person name="Hansen L.H."/>
            <person name="Dal Bello F."/>
            <person name="Ostlie H.M."/>
            <person name="Kleppen H.P."/>
            <person name="Vogensen F.K."/>
            <person name="Holo H."/>
        </authorList>
    </citation>
    <scope>NUCLEOTIDE SEQUENCE [LARGE SCALE GENOMIC DNA]</scope>
    <source>
        <strain evidence="11 12">LMGCF08</strain>
    </source>
</reference>
<dbReference type="InterPro" id="IPR051088">
    <property type="entry name" value="PTS_Sugar-EIIC/EIIB"/>
</dbReference>